<dbReference type="AlphaFoldDB" id="A0A4Q0PKJ3"/>
<dbReference type="Proteomes" id="UP000290608">
    <property type="component" value="Unassembled WGS sequence"/>
</dbReference>
<protein>
    <submittedName>
        <fullName evidence="1">Uncharacterized protein</fullName>
    </submittedName>
</protein>
<organism evidence="1 2">
    <name type="scientific">Leeuwenhoekiella marinoflava</name>
    <dbReference type="NCBI Taxonomy" id="988"/>
    <lineage>
        <taxon>Bacteria</taxon>
        <taxon>Pseudomonadati</taxon>
        <taxon>Bacteroidota</taxon>
        <taxon>Flavobacteriia</taxon>
        <taxon>Flavobacteriales</taxon>
        <taxon>Flavobacteriaceae</taxon>
        <taxon>Leeuwenhoekiella</taxon>
    </lineage>
</organism>
<evidence type="ECO:0000313" key="1">
    <source>
        <dbReference type="EMBL" id="RXG27080.1"/>
    </source>
</evidence>
<proteinExistence type="predicted"/>
<evidence type="ECO:0000313" key="2">
    <source>
        <dbReference type="Proteomes" id="UP000290608"/>
    </source>
</evidence>
<gene>
    <name evidence="1" type="ORF">DSL99_3139</name>
</gene>
<name>A0A4Q0PKJ3_9FLAO</name>
<reference evidence="1 2" key="1">
    <citation type="submission" date="2018-07" db="EMBL/GenBank/DDBJ databases">
        <title>Leeuwenhoekiella genomics.</title>
        <authorList>
            <person name="Tahon G."/>
            <person name="Willems A."/>
        </authorList>
    </citation>
    <scope>NUCLEOTIDE SEQUENCE [LARGE SCALE GENOMIC DNA]</scope>
    <source>
        <strain evidence="1 2">LMG 1345</strain>
    </source>
</reference>
<comment type="caution">
    <text evidence="1">The sequence shown here is derived from an EMBL/GenBank/DDBJ whole genome shotgun (WGS) entry which is preliminary data.</text>
</comment>
<dbReference type="EMBL" id="QOVL01000017">
    <property type="protein sequence ID" value="RXG27080.1"/>
    <property type="molecule type" value="Genomic_DNA"/>
</dbReference>
<sequence>MQLHLRIPSYNSIMIKNFTSVFRFFVSGIVLLSLFFSGSADLSAQDLSSQDIKLTYERDASNSITEKDQKYFIEIENLSHSSKNLAVAASLISCNDGTYDDAEVSFEVLTISESELTSLSLPASGKVKFILKTTKLDLDAASWSCVDVKIYPVGGAESSAVSFVIKQLNPGNSNSK</sequence>
<accession>A0A4Q0PKJ3</accession>